<dbReference type="EMBL" id="JAGTTL010000015">
    <property type="protein sequence ID" value="KAK6311523.1"/>
    <property type="molecule type" value="Genomic_DNA"/>
</dbReference>
<comment type="subcellular location">
    <subcellularLocation>
        <location evidence="2">Cytoplasm</location>
    </subcellularLocation>
    <subcellularLocation>
        <location evidence="1">Nucleus envelope</location>
    </subcellularLocation>
</comment>
<dbReference type="SUPFAM" id="SSF48371">
    <property type="entry name" value="ARM repeat"/>
    <property type="match status" value="1"/>
</dbReference>
<gene>
    <name evidence="11" type="ORF">J4Q44_G00171870</name>
</gene>
<dbReference type="SMART" id="SM00185">
    <property type="entry name" value="ARM"/>
    <property type="match status" value="3"/>
</dbReference>
<dbReference type="Pfam" id="PF13513">
    <property type="entry name" value="HEAT_EZ"/>
    <property type="match status" value="1"/>
</dbReference>
<dbReference type="PROSITE" id="PS50077">
    <property type="entry name" value="HEAT_REPEAT"/>
    <property type="match status" value="2"/>
</dbReference>
<dbReference type="InterPro" id="IPR040122">
    <property type="entry name" value="Importin_beta"/>
</dbReference>
<dbReference type="InterPro" id="IPR021133">
    <property type="entry name" value="HEAT_type_2"/>
</dbReference>
<dbReference type="GO" id="GO:0006606">
    <property type="term" value="P:protein import into nucleus"/>
    <property type="evidence" value="ECO:0007669"/>
    <property type="project" value="InterPro"/>
</dbReference>
<dbReference type="GO" id="GO:0005737">
    <property type="term" value="C:cytoplasm"/>
    <property type="evidence" value="ECO:0007669"/>
    <property type="project" value="UniProtKB-SubCell"/>
</dbReference>
<sequence>MELITILEKTVSPDRNELEAAQKFLEQAAIENLPAFLVELSKVLANPGNTQVARVAAGLQVKNSLTSKDPDVKTRYQQRWLAIDANARREIKNFVLQTLGTETYRPSSASQCVAGIACAEIPVTQWPELIPQLVANVTDPSSTEHMKESTLEAIGYICQDIDPEQLQDNANQILTAIIQGMRKEEPSNNVKLAATNALLNSLEFTKANFDKETERHFIMQVVCEATQCPDTRVSIVRVAALQNLVKIMSLYYQYMETYMGPALFAITIEAMKSDIDEVALQGIEFWSNVCDEEMDLAIEATEASEQGRPPEHTSKFYAKGALQYLVPILTQTLTKQDENDDDDDWNPCKAAGVCLMLLATCCEDDVVPHVLPFIKEHIKHPDWRYRDASVMAFGSILEGPELNQLKPLVIQAMPTLIELMKDPSVVVRDTTAWTVGRICELLPEAAINEVYLAPLLQCLIEGLGAEPRVASNVCWAFSSLAEAAYEATDAAEDQEEPATYCLSSSFELIVQKLLETTDRPDGHQNNLRSAAYEALMEIVKNSAKDCYPAVQKTTLVIMERLQQVLQMESHIQSTSDRIQFNDLQSLLCATLQNVLRKVQHQDALQISDVVMASLLRMFQNTAGSGGVQEDALMAVSTLVEVLGADFQKYMDAFKPFLGIGLKNYAEYQVCLAAVGLVCDLCRALMSNILPYCDEIMQLLLENLGNENVHRSTWRSSLDTLQQASQAQVDKTDYDMVDYLNELREGCLEAYTGIIQGLKGDQENVHPDVMLVQPRVEFILSFIHHIAEDEDHSDGVVANAAGLIGDLCTAFGKDVMKLVELRPLINDLLTEGRRSKTTKTKTLATWATKELRKLKSQACLSDIPQPAPARSPHSAAGVELASLDDGVCVREGGDSQSL</sequence>
<evidence type="ECO:0000313" key="11">
    <source>
        <dbReference type="EMBL" id="KAK6311523.1"/>
    </source>
</evidence>
<dbReference type="InterPro" id="IPR016024">
    <property type="entry name" value="ARM-type_fold"/>
</dbReference>
<dbReference type="GO" id="GO:0005635">
    <property type="term" value="C:nuclear envelope"/>
    <property type="evidence" value="ECO:0007669"/>
    <property type="project" value="UniProtKB-SubCell"/>
</dbReference>
<proteinExistence type="inferred from homology"/>
<name>A0AAN8QUP3_9TELE</name>
<dbReference type="InterPro" id="IPR000225">
    <property type="entry name" value="Armadillo"/>
</dbReference>
<evidence type="ECO:0000256" key="1">
    <source>
        <dbReference type="ARBA" id="ARBA00004259"/>
    </source>
</evidence>
<evidence type="ECO:0000256" key="6">
    <source>
        <dbReference type="ARBA" id="ARBA00022737"/>
    </source>
</evidence>
<evidence type="ECO:0000256" key="2">
    <source>
        <dbReference type="ARBA" id="ARBA00004496"/>
    </source>
</evidence>
<feature type="repeat" description="HEAT" evidence="9">
    <location>
        <begin position="412"/>
        <end position="449"/>
    </location>
</feature>
<dbReference type="GO" id="GO:0031267">
    <property type="term" value="F:small GTPase binding"/>
    <property type="evidence" value="ECO:0007669"/>
    <property type="project" value="InterPro"/>
</dbReference>
<dbReference type="InterPro" id="IPR058584">
    <property type="entry name" value="IMB1_TNPO1-like_TPR"/>
</dbReference>
<reference evidence="11 12" key="1">
    <citation type="submission" date="2021-04" db="EMBL/GenBank/DDBJ databases">
        <authorList>
            <person name="De Guttry C."/>
            <person name="Zahm M."/>
            <person name="Klopp C."/>
            <person name="Cabau C."/>
            <person name="Louis A."/>
            <person name="Berthelot C."/>
            <person name="Parey E."/>
            <person name="Roest Crollius H."/>
            <person name="Montfort J."/>
            <person name="Robinson-Rechavi M."/>
            <person name="Bucao C."/>
            <person name="Bouchez O."/>
            <person name="Gislard M."/>
            <person name="Lluch J."/>
            <person name="Milhes M."/>
            <person name="Lampietro C."/>
            <person name="Lopez Roques C."/>
            <person name="Donnadieu C."/>
            <person name="Braasch I."/>
            <person name="Desvignes T."/>
            <person name="Postlethwait J."/>
            <person name="Bobe J."/>
            <person name="Wedekind C."/>
            <person name="Guiguen Y."/>
        </authorList>
    </citation>
    <scope>NUCLEOTIDE SEQUENCE [LARGE SCALE GENOMIC DNA]</scope>
    <source>
        <strain evidence="11">Cs_M1</strain>
        <tissue evidence="11">Blood</tissue>
    </source>
</reference>
<dbReference type="FunFam" id="1.25.10.10:FF:000027">
    <property type="entry name" value="Importin subunit beta-1"/>
    <property type="match status" value="1"/>
</dbReference>
<dbReference type="PANTHER" id="PTHR10527">
    <property type="entry name" value="IMPORTIN BETA"/>
    <property type="match status" value="1"/>
</dbReference>
<keyword evidence="6" id="KW-0677">Repeat</keyword>
<dbReference type="Gene3D" id="1.25.10.10">
    <property type="entry name" value="Leucine-rich Repeat Variant"/>
    <property type="match status" value="1"/>
</dbReference>
<protein>
    <recommendedName>
        <fullName evidence="10">Importin N-terminal domain-containing protein</fullName>
    </recommendedName>
</protein>
<comment type="similarity">
    <text evidence="3">Belongs to the importin beta family. Importin beta-1 subfamily.</text>
</comment>
<keyword evidence="8" id="KW-0539">Nucleus</keyword>
<dbReference type="Pfam" id="PF03810">
    <property type="entry name" value="IBN_N"/>
    <property type="match status" value="1"/>
</dbReference>
<evidence type="ECO:0000313" key="12">
    <source>
        <dbReference type="Proteomes" id="UP001356427"/>
    </source>
</evidence>
<evidence type="ECO:0000256" key="9">
    <source>
        <dbReference type="PROSITE-ProRule" id="PRU00103"/>
    </source>
</evidence>
<evidence type="ECO:0000256" key="5">
    <source>
        <dbReference type="ARBA" id="ARBA00022490"/>
    </source>
</evidence>
<keyword evidence="4" id="KW-0813">Transport</keyword>
<evidence type="ECO:0000259" key="10">
    <source>
        <dbReference type="PROSITE" id="PS50166"/>
    </source>
</evidence>
<dbReference type="Proteomes" id="UP001356427">
    <property type="component" value="Unassembled WGS sequence"/>
</dbReference>
<dbReference type="InterPro" id="IPR001494">
    <property type="entry name" value="Importin-beta_N"/>
</dbReference>
<keyword evidence="12" id="KW-1185">Reference proteome</keyword>
<accession>A0AAN8QUP3</accession>
<dbReference type="SMART" id="SM00913">
    <property type="entry name" value="IBN_N"/>
    <property type="match status" value="1"/>
</dbReference>
<organism evidence="11 12">
    <name type="scientific">Coregonus suidteri</name>
    <dbReference type="NCBI Taxonomy" id="861788"/>
    <lineage>
        <taxon>Eukaryota</taxon>
        <taxon>Metazoa</taxon>
        <taxon>Chordata</taxon>
        <taxon>Craniata</taxon>
        <taxon>Vertebrata</taxon>
        <taxon>Euteleostomi</taxon>
        <taxon>Actinopterygii</taxon>
        <taxon>Neopterygii</taxon>
        <taxon>Teleostei</taxon>
        <taxon>Protacanthopterygii</taxon>
        <taxon>Salmoniformes</taxon>
        <taxon>Salmonidae</taxon>
        <taxon>Coregoninae</taxon>
        <taxon>Coregonus</taxon>
    </lineage>
</organism>
<dbReference type="InterPro" id="IPR011989">
    <property type="entry name" value="ARM-like"/>
</dbReference>
<dbReference type="PROSITE" id="PS50166">
    <property type="entry name" value="IMPORTIN_B_NT"/>
    <property type="match status" value="1"/>
</dbReference>
<evidence type="ECO:0000256" key="8">
    <source>
        <dbReference type="ARBA" id="ARBA00023242"/>
    </source>
</evidence>
<comment type="caution">
    <text evidence="11">The sequence shown here is derived from an EMBL/GenBank/DDBJ whole genome shotgun (WGS) entry which is preliminary data.</text>
</comment>
<keyword evidence="5" id="KW-0963">Cytoplasm</keyword>
<keyword evidence="7" id="KW-0653">Protein transport</keyword>
<feature type="domain" description="Importin N-terminal" evidence="10">
    <location>
        <begin position="21"/>
        <end position="101"/>
    </location>
</feature>
<evidence type="ECO:0000256" key="4">
    <source>
        <dbReference type="ARBA" id="ARBA00022448"/>
    </source>
</evidence>
<feature type="repeat" description="HEAT" evidence="9">
    <location>
        <begin position="129"/>
        <end position="169"/>
    </location>
</feature>
<dbReference type="Pfam" id="PF25574">
    <property type="entry name" value="TPR_IMB1"/>
    <property type="match status" value="2"/>
</dbReference>
<evidence type="ECO:0000256" key="3">
    <source>
        <dbReference type="ARBA" id="ARBA00010907"/>
    </source>
</evidence>
<dbReference type="AlphaFoldDB" id="A0AAN8QUP3"/>
<evidence type="ECO:0000256" key="7">
    <source>
        <dbReference type="ARBA" id="ARBA00022927"/>
    </source>
</evidence>